<proteinExistence type="predicted"/>
<name>K1Q7A4_MAGGI</name>
<protein>
    <submittedName>
        <fullName evidence="1">Uncharacterized protein</fullName>
    </submittedName>
</protein>
<dbReference type="InParanoid" id="K1Q7A4"/>
<dbReference type="EMBL" id="JH823079">
    <property type="protein sequence ID" value="EKC17326.1"/>
    <property type="molecule type" value="Genomic_DNA"/>
</dbReference>
<organism evidence="1">
    <name type="scientific">Magallana gigas</name>
    <name type="common">Pacific oyster</name>
    <name type="synonym">Crassostrea gigas</name>
    <dbReference type="NCBI Taxonomy" id="29159"/>
    <lineage>
        <taxon>Eukaryota</taxon>
        <taxon>Metazoa</taxon>
        <taxon>Spiralia</taxon>
        <taxon>Lophotrochozoa</taxon>
        <taxon>Mollusca</taxon>
        <taxon>Bivalvia</taxon>
        <taxon>Autobranchia</taxon>
        <taxon>Pteriomorphia</taxon>
        <taxon>Ostreida</taxon>
        <taxon>Ostreoidea</taxon>
        <taxon>Ostreidae</taxon>
        <taxon>Magallana</taxon>
    </lineage>
</organism>
<accession>K1Q7A4</accession>
<reference evidence="1" key="1">
    <citation type="journal article" date="2012" name="Nature">
        <title>The oyster genome reveals stress adaptation and complexity of shell formation.</title>
        <authorList>
            <person name="Zhang G."/>
            <person name="Fang X."/>
            <person name="Guo X."/>
            <person name="Li L."/>
            <person name="Luo R."/>
            <person name="Xu F."/>
            <person name="Yang P."/>
            <person name="Zhang L."/>
            <person name="Wang X."/>
            <person name="Qi H."/>
            <person name="Xiong Z."/>
            <person name="Que H."/>
            <person name="Xie Y."/>
            <person name="Holland P.W."/>
            <person name="Paps J."/>
            <person name="Zhu Y."/>
            <person name="Wu F."/>
            <person name="Chen Y."/>
            <person name="Wang J."/>
            <person name="Peng C."/>
            <person name="Meng J."/>
            <person name="Yang L."/>
            <person name="Liu J."/>
            <person name="Wen B."/>
            <person name="Zhang N."/>
            <person name="Huang Z."/>
            <person name="Zhu Q."/>
            <person name="Feng Y."/>
            <person name="Mount A."/>
            <person name="Hedgecock D."/>
            <person name="Xu Z."/>
            <person name="Liu Y."/>
            <person name="Domazet-Loso T."/>
            <person name="Du Y."/>
            <person name="Sun X."/>
            <person name="Zhang S."/>
            <person name="Liu B."/>
            <person name="Cheng P."/>
            <person name="Jiang X."/>
            <person name="Li J."/>
            <person name="Fan D."/>
            <person name="Wang W."/>
            <person name="Fu W."/>
            <person name="Wang T."/>
            <person name="Wang B."/>
            <person name="Zhang J."/>
            <person name="Peng Z."/>
            <person name="Li Y."/>
            <person name="Li N."/>
            <person name="Wang J."/>
            <person name="Chen M."/>
            <person name="He Y."/>
            <person name="Tan F."/>
            <person name="Song X."/>
            <person name="Zheng Q."/>
            <person name="Huang R."/>
            <person name="Yang H."/>
            <person name="Du X."/>
            <person name="Chen L."/>
            <person name="Yang M."/>
            <person name="Gaffney P.M."/>
            <person name="Wang S."/>
            <person name="Luo L."/>
            <person name="She Z."/>
            <person name="Ming Y."/>
            <person name="Huang W."/>
            <person name="Zhang S."/>
            <person name="Huang B."/>
            <person name="Zhang Y."/>
            <person name="Qu T."/>
            <person name="Ni P."/>
            <person name="Miao G."/>
            <person name="Wang J."/>
            <person name="Wang Q."/>
            <person name="Steinberg C.E."/>
            <person name="Wang H."/>
            <person name="Li N."/>
            <person name="Qian L."/>
            <person name="Zhang G."/>
            <person name="Li Y."/>
            <person name="Yang H."/>
            <person name="Liu X."/>
            <person name="Wang J."/>
            <person name="Yin Y."/>
            <person name="Wang J."/>
        </authorList>
    </citation>
    <scope>NUCLEOTIDE SEQUENCE [LARGE SCALE GENOMIC DNA]</scope>
    <source>
        <strain evidence="1">05x7-T-G4-1.051#20</strain>
    </source>
</reference>
<dbReference type="AlphaFoldDB" id="K1Q7A4"/>
<dbReference type="HOGENOM" id="CLU_1827154_0_0_1"/>
<sequence>MARVVRTMAAHCQKHIEVKILSTMLRWLEGKEEKCPSLKSEQVQQLLKNREYSDCPICHSCSWSSCRSRKKSSSIIPVNSVQLEHLETSLTSSGSQLGVAAVEDCQKPVPGYRSRRRANGRLLIIYLLYETSKEESVLTKK</sequence>
<gene>
    <name evidence="1" type="ORF">CGI_10001120</name>
</gene>
<evidence type="ECO:0000313" key="1">
    <source>
        <dbReference type="EMBL" id="EKC17326.1"/>
    </source>
</evidence>